<keyword evidence="1" id="KW-0472">Membrane</keyword>
<feature type="transmembrane region" description="Helical" evidence="1">
    <location>
        <begin position="12"/>
        <end position="31"/>
    </location>
</feature>
<proteinExistence type="predicted"/>
<reference evidence="2" key="1">
    <citation type="submission" date="2018-05" db="EMBL/GenBank/DDBJ databases">
        <authorList>
            <person name="Lanie J.A."/>
            <person name="Ng W.-L."/>
            <person name="Kazmierczak K.M."/>
            <person name="Andrzejewski T.M."/>
            <person name="Davidsen T.M."/>
            <person name="Wayne K.J."/>
            <person name="Tettelin H."/>
            <person name="Glass J.I."/>
            <person name="Rusch D."/>
            <person name="Podicherti R."/>
            <person name="Tsui H.-C.T."/>
            <person name="Winkler M.E."/>
        </authorList>
    </citation>
    <scope>NUCLEOTIDE SEQUENCE</scope>
</reference>
<name>A0A382JCF0_9ZZZZ</name>
<dbReference type="EMBL" id="UINC01072851">
    <property type="protein sequence ID" value="SVC08783.1"/>
    <property type="molecule type" value="Genomic_DNA"/>
</dbReference>
<keyword evidence="1" id="KW-1133">Transmembrane helix</keyword>
<sequence>MKQTDKNKSSLVVATLVIGTVFILSVVYQNWTVEDVVQGPVAFNEEVPTDENISFAEFVDDFDIEVEVVYSSEDDNKPVELSFSEAFTLAREELGPGCTFVWNDNLYSTDRADDYLVDESDYDKYVLDTTSNQSTAAVSITIAP</sequence>
<dbReference type="AlphaFoldDB" id="A0A382JCF0"/>
<gene>
    <name evidence="2" type="ORF">METZ01_LOCUS261637</name>
</gene>
<accession>A0A382JCF0</accession>
<feature type="non-terminal residue" evidence="2">
    <location>
        <position position="144"/>
    </location>
</feature>
<evidence type="ECO:0000313" key="2">
    <source>
        <dbReference type="EMBL" id="SVC08783.1"/>
    </source>
</evidence>
<evidence type="ECO:0000256" key="1">
    <source>
        <dbReference type="SAM" id="Phobius"/>
    </source>
</evidence>
<keyword evidence="1" id="KW-0812">Transmembrane</keyword>
<protein>
    <submittedName>
        <fullName evidence="2">Uncharacterized protein</fullName>
    </submittedName>
</protein>
<organism evidence="2">
    <name type="scientific">marine metagenome</name>
    <dbReference type="NCBI Taxonomy" id="408172"/>
    <lineage>
        <taxon>unclassified sequences</taxon>
        <taxon>metagenomes</taxon>
        <taxon>ecological metagenomes</taxon>
    </lineage>
</organism>